<evidence type="ECO:0000313" key="3">
    <source>
        <dbReference type="EMBL" id="MCD7456546.1"/>
    </source>
</evidence>
<protein>
    <recommendedName>
        <fullName evidence="2">Peptidase A1 domain-containing protein</fullName>
    </recommendedName>
</protein>
<evidence type="ECO:0000313" key="4">
    <source>
        <dbReference type="Proteomes" id="UP000823775"/>
    </source>
</evidence>
<dbReference type="EMBL" id="JACEIK010000409">
    <property type="protein sequence ID" value="MCD7456546.1"/>
    <property type="molecule type" value="Genomic_DNA"/>
</dbReference>
<proteinExistence type="inferred from homology"/>
<dbReference type="PANTHER" id="PTHR13683">
    <property type="entry name" value="ASPARTYL PROTEASES"/>
    <property type="match status" value="1"/>
</dbReference>
<reference evidence="3 4" key="1">
    <citation type="journal article" date="2021" name="BMC Genomics">
        <title>Datura genome reveals duplications of psychoactive alkaloid biosynthetic genes and high mutation rate following tissue culture.</title>
        <authorList>
            <person name="Rajewski A."/>
            <person name="Carter-House D."/>
            <person name="Stajich J."/>
            <person name="Litt A."/>
        </authorList>
    </citation>
    <scope>NUCLEOTIDE SEQUENCE [LARGE SCALE GENOMIC DNA]</scope>
    <source>
        <strain evidence="3">AR-01</strain>
    </source>
</reference>
<dbReference type="PANTHER" id="PTHR13683:SF630">
    <property type="entry name" value="PROTEIN ASPARTIC PROTEASE IN GUARD CELL 1-LIKE"/>
    <property type="match status" value="1"/>
</dbReference>
<keyword evidence="4" id="KW-1185">Reference proteome</keyword>
<feature type="domain" description="Peptidase A1" evidence="2">
    <location>
        <begin position="98"/>
        <end position="236"/>
    </location>
</feature>
<dbReference type="InterPro" id="IPR001461">
    <property type="entry name" value="Aspartic_peptidase_A1"/>
</dbReference>
<dbReference type="InterPro" id="IPR021109">
    <property type="entry name" value="Peptidase_aspartic_dom_sf"/>
</dbReference>
<dbReference type="SUPFAM" id="SSF50630">
    <property type="entry name" value="Acid proteases"/>
    <property type="match status" value="1"/>
</dbReference>
<dbReference type="Pfam" id="PF14543">
    <property type="entry name" value="TAXi_N"/>
    <property type="match status" value="1"/>
</dbReference>
<dbReference type="Gene3D" id="2.40.70.10">
    <property type="entry name" value="Acid Proteases"/>
    <property type="match status" value="3"/>
</dbReference>
<dbReference type="InterPro" id="IPR032861">
    <property type="entry name" value="TAXi_N"/>
</dbReference>
<dbReference type="InterPro" id="IPR033121">
    <property type="entry name" value="PEPTIDASE_A1"/>
</dbReference>
<sequence length="484" mass="54739">MSLDPSKLPDPPMPSYTFTIYHRDVFEKSKFKNYDSLLENRLARCQARADYLASIFEDVNNVKECENATLTWEQDARGGKIREKVPKTTSTYFAHGEYVASFLLGSNEVRSLLQIDTGSDLLWWQCGPCEANKCYKQINPLYVPTNSKTFRKIDCIVHGSRCLDDLDPTYECNVYNNQCTYDIKFTSGQRSKGFMADDVITFVLDQRPIRVTFGCGKDQMGRKNFSGEYSGIAGLGRRVKSGSYSLPSQFRADLMSICLPGFYSGKASALSFHTATWPRTTGAGGVHVDTGTTITRFPRDLYIVFRYIFRAEIGDIPMVKSPFKSLDTCYKADSDATRELYFPVVKLYFGGVNPKHLLLLAKERVMARASYLSSILEDDNDVKEGGNSTLLTRQKVARGGKIRELVPKSTDTHCVNVGPFDTCYEEDPNGNNNDLHFPIVKLYFGSISPSTMLLLTHERVMVKYRGFYCLAFIGMEEKLHDIRH</sequence>
<dbReference type="Proteomes" id="UP000823775">
    <property type="component" value="Unassembled WGS sequence"/>
</dbReference>
<comment type="caution">
    <text evidence="3">The sequence shown here is derived from an EMBL/GenBank/DDBJ whole genome shotgun (WGS) entry which is preliminary data.</text>
</comment>
<evidence type="ECO:0000259" key="2">
    <source>
        <dbReference type="PROSITE" id="PS51767"/>
    </source>
</evidence>
<evidence type="ECO:0000256" key="1">
    <source>
        <dbReference type="ARBA" id="ARBA00007447"/>
    </source>
</evidence>
<accession>A0ABS8SCG5</accession>
<comment type="similarity">
    <text evidence="1">Belongs to the peptidase A1 family.</text>
</comment>
<gene>
    <name evidence="3" type="ORF">HAX54_032133</name>
</gene>
<name>A0ABS8SCG5_DATST</name>
<dbReference type="PROSITE" id="PS51767">
    <property type="entry name" value="PEPTIDASE_A1"/>
    <property type="match status" value="1"/>
</dbReference>
<organism evidence="3 4">
    <name type="scientific">Datura stramonium</name>
    <name type="common">Jimsonweed</name>
    <name type="synonym">Common thornapple</name>
    <dbReference type="NCBI Taxonomy" id="4076"/>
    <lineage>
        <taxon>Eukaryota</taxon>
        <taxon>Viridiplantae</taxon>
        <taxon>Streptophyta</taxon>
        <taxon>Embryophyta</taxon>
        <taxon>Tracheophyta</taxon>
        <taxon>Spermatophyta</taxon>
        <taxon>Magnoliopsida</taxon>
        <taxon>eudicotyledons</taxon>
        <taxon>Gunneridae</taxon>
        <taxon>Pentapetalae</taxon>
        <taxon>asterids</taxon>
        <taxon>lamiids</taxon>
        <taxon>Solanales</taxon>
        <taxon>Solanaceae</taxon>
        <taxon>Solanoideae</taxon>
        <taxon>Datureae</taxon>
        <taxon>Datura</taxon>
    </lineage>
</organism>